<dbReference type="EMBL" id="JBBPFD010000021">
    <property type="protein sequence ID" value="KAK7882160.1"/>
    <property type="molecule type" value="Genomic_DNA"/>
</dbReference>
<organism evidence="2 3">
    <name type="scientific">Mugilogobius chulae</name>
    <name type="common">yellowstripe goby</name>
    <dbReference type="NCBI Taxonomy" id="88201"/>
    <lineage>
        <taxon>Eukaryota</taxon>
        <taxon>Metazoa</taxon>
        <taxon>Chordata</taxon>
        <taxon>Craniata</taxon>
        <taxon>Vertebrata</taxon>
        <taxon>Euteleostomi</taxon>
        <taxon>Actinopterygii</taxon>
        <taxon>Neopterygii</taxon>
        <taxon>Teleostei</taxon>
        <taxon>Neoteleostei</taxon>
        <taxon>Acanthomorphata</taxon>
        <taxon>Gobiaria</taxon>
        <taxon>Gobiiformes</taxon>
        <taxon>Gobioidei</taxon>
        <taxon>Gobiidae</taxon>
        <taxon>Gobionellinae</taxon>
        <taxon>Mugilogobius</taxon>
    </lineage>
</organism>
<name>A0AAW0MRL8_9GOBI</name>
<evidence type="ECO:0000256" key="1">
    <source>
        <dbReference type="SAM" id="MobiDB-lite"/>
    </source>
</evidence>
<reference evidence="3" key="1">
    <citation type="submission" date="2024-04" db="EMBL/GenBank/DDBJ databases">
        <title>Salinicola lusitanus LLJ914,a marine bacterium isolated from the Okinawa Trough.</title>
        <authorList>
            <person name="Li J."/>
        </authorList>
    </citation>
    <scope>NUCLEOTIDE SEQUENCE [LARGE SCALE GENOMIC DNA]</scope>
</reference>
<feature type="region of interest" description="Disordered" evidence="1">
    <location>
        <begin position="1"/>
        <end position="25"/>
    </location>
</feature>
<protein>
    <submittedName>
        <fullName evidence="2">Uncharacterized protein</fullName>
    </submittedName>
</protein>
<keyword evidence="3" id="KW-1185">Reference proteome</keyword>
<gene>
    <name evidence="2" type="ORF">WMY93_028334</name>
</gene>
<dbReference type="AlphaFoldDB" id="A0AAW0MRL8"/>
<dbReference type="Proteomes" id="UP001460270">
    <property type="component" value="Unassembled WGS sequence"/>
</dbReference>
<evidence type="ECO:0000313" key="2">
    <source>
        <dbReference type="EMBL" id="KAK7882160.1"/>
    </source>
</evidence>
<comment type="caution">
    <text evidence="2">The sequence shown here is derived from an EMBL/GenBank/DDBJ whole genome shotgun (WGS) entry which is preliminary data.</text>
</comment>
<evidence type="ECO:0000313" key="3">
    <source>
        <dbReference type="Proteomes" id="UP001460270"/>
    </source>
</evidence>
<sequence length="152" mass="16113">MRKESQDLFTLPHTAPSVRRGPGSELWGPSPLSQQLFKDARPALELLLLCEPEACVYCTGACVYTTALGPGSTPLHWGLGLHHCTGACVYTTALGPVSTPLYHTYATALGLCLHQSSPTCQHRSTPNPGLTLPPVQLWCSHGAGLATVGDSH</sequence>
<proteinExistence type="predicted"/>
<accession>A0AAW0MRL8</accession>